<dbReference type="STRING" id="1255043.TVNIR_2871"/>
<feature type="region of interest" description="Disordered" evidence="1">
    <location>
        <begin position="95"/>
        <end position="116"/>
    </location>
</feature>
<sequence length="217" mass="23980">MVQGMRAAIVAAVSIGRKKPSRRPPRMPRRAEAAILFEGVQPPRTQCEADNGYDARGRIVFTPSKGLLVVGLPRKARKANRDEGIRYGIHTPTRSQKNIRSAGKTSATLRKVPSQRSSSAFLDATLPDGPVERTIEYRAPFHKPDREEDDRTAWAIFQQRGSEGGLRVSATAEPMGSVPIVVGQRRSYGCYDKGTANRVIQNLHIRLAFIRRAQHGG</sequence>
<evidence type="ECO:0000313" key="3">
    <source>
        <dbReference type="Proteomes" id="UP000010809"/>
    </source>
</evidence>
<dbReference type="AlphaFoldDB" id="L0DY32"/>
<gene>
    <name evidence="2" type="ordered locus">TVNIR_2871</name>
</gene>
<dbReference type="HOGENOM" id="CLU_1271798_0_0_6"/>
<dbReference type="GO" id="GO:0008168">
    <property type="term" value="F:methyltransferase activity"/>
    <property type="evidence" value="ECO:0007669"/>
    <property type="project" value="UniProtKB-KW"/>
</dbReference>
<proteinExistence type="predicted"/>
<dbReference type="GO" id="GO:0032259">
    <property type="term" value="P:methylation"/>
    <property type="evidence" value="ECO:0007669"/>
    <property type="project" value="UniProtKB-KW"/>
</dbReference>
<dbReference type="eggNOG" id="COG2890">
    <property type="taxonomic scope" value="Bacteria"/>
</dbReference>
<dbReference type="Proteomes" id="UP000010809">
    <property type="component" value="Chromosome"/>
</dbReference>
<keyword evidence="2" id="KW-0808">Transferase</keyword>
<dbReference type="EMBL" id="CP003989">
    <property type="protein sequence ID" value="AGA34509.1"/>
    <property type="molecule type" value="Genomic_DNA"/>
</dbReference>
<evidence type="ECO:0000313" key="2">
    <source>
        <dbReference type="EMBL" id="AGA34509.1"/>
    </source>
</evidence>
<organism evidence="2 3">
    <name type="scientific">Thioalkalivibrio nitratireducens (strain DSM 14787 / UNIQEM 213 / ALEN2)</name>
    <dbReference type="NCBI Taxonomy" id="1255043"/>
    <lineage>
        <taxon>Bacteria</taxon>
        <taxon>Pseudomonadati</taxon>
        <taxon>Pseudomonadota</taxon>
        <taxon>Gammaproteobacteria</taxon>
        <taxon>Chromatiales</taxon>
        <taxon>Ectothiorhodospiraceae</taxon>
        <taxon>Thioalkalivibrio</taxon>
    </lineage>
</organism>
<dbReference type="PATRIC" id="fig|1255043.3.peg.2896"/>
<reference evidence="2" key="1">
    <citation type="submission" date="2015-12" db="EMBL/GenBank/DDBJ databases">
        <authorList>
            <person name="Tikhonova T.V."/>
            <person name="Pavlov A.R."/>
            <person name="Beletsky A.V."/>
            <person name="Mardanov A.V."/>
            <person name="Sorokin D.Y."/>
            <person name="Ravin N.V."/>
            <person name="Popov V.O."/>
        </authorList>
    </citation>
    <scope>NUCLEOTIDE SEQUENCE</scope>
    <source>
        <strain evidence="2">DSM 14787</strain>
    </source>
</reference>
<accession>L0DY32</accession>
<keyword evidence="3" id="KW-1185">Reference proteome</keyword>
<keyword evidence="2" id="KW-0489">Methyltransferase</keyword>
<dbReference type="KEGG" id="tni:TVNIR_2871"/>
<name>L0DY32_THIND</name>
<protein>
    <submittedName>
        <fullName evidence="2">Type II restriction enzyme, methylase subunit</fullName>
    </submittedName>
</protein>
<evidence type="ECO:0000256" key="1">
    <source>
        <dbReference type="SAM" id="MobiDB-lite"/>
    </source>
</evidence>